<evidence type="ECO:0000256" key="2">
    <source>
        <dbReference type="SAM" id="SignalP"/>
    </source>
</evidence>
<comment type="caution">
    <text evidence="3">The sequence shown here is derived from an EMBL/GenBank/DDBJ whole genome shotgun (WGS) entry which is preliminary data.</text>
</comment>
<feature type="chain" id="PRO_5046827897" description="RHS repeat-associated core domain-containing protein" evidence="2">
    <location>
        <begin position="24"/>
        <end position="226"/>
    </location>
</feature>
<evidence type="ECO:0000313" key="4">
    <source>
        <dbReference type="Proteomes" id="UP001459204"/>
    </source>
</evidence>
<feature type="signal peptide" evidence="2">
    <location>
        <begin position="1"/>
        <end position="23"/>
    </location>
</feature>
<evidence type="ECO:0000313" key="3">
    <source>
        <dbReference type="EMBL" id="MEL1263275.1"/>
    </source>
</evidence>
<dbReference type="Proteomes" id="UP001459204">
    <property type="component" value="Unassembled WGS sequence"/>
</dbReference>
<feature type="region of interest" description="Disordered" evidence="1">
    <location>
        <begin position="196"/>
        <end position="226"/>
    </location>
</feature>
<dbReference type="RefSeq" id="WP_341724459.1">
    <property type="nucleotide sequence ID" value="NZ_JBBWWT010000001.1"/>
</dbReference>
<keyword evidence="2" id="KW-0732">Signal</keyword>
<evidence type="ECO:0000256" key="1">
    <source>
        <dbReference type="SAM" id="MobiDB-lite"/>
    </source>
</evidence>
<organism evidence="3 4">
    <name type="scientific">Pseudoxanthomonas putridarboris</name>
    <dbReference type="NCBI Taxonomy" id="752605"/>
    <lineage>
        <taxon>Bacteria</taxon>
        <taxon>Pseudomonadati</taxon>
        <taxon>Pseudomonadota</taxon>
        <taxon>Gammaproteobacteria</taxon>
        <taxon>Lysobacterales</taxon>
        <taxon>Lysobacteraceae</taxon>
        <taxon>Pseudoxanthomonas</taxon>
    </lineage>
</organism>
<reference evidence="3 4" key="1">
    <citation type="submission" date="2024-04" db="EMBL/GenBank/DDBJ databases">
        <title>Draft genome sequence of Pseudoxanthomonas putridarboris WD12.</title>
        <authorList>
            <person name="Oh J."/>
        </authorList>
    </citation>
    <scope>NUCLEOTIDE SEQUENCE [LARGE SCALE GENOMIC DNA]</scope>
    <source>
        <strain evidence="3 4">WD12</strain>
    </source>
</reference>
<gene>
    <name evidence="3" type="ORF">AAD027_02690</name>
</gene>
<proteinExistence type="predicted"/>
<dbReference type="Gene3D" id="2.180.10.10">
    <property type="entry name" value="RHS repeat-associated core"/>
    <property type="match status" value="1"/>
</dbReference>
<evidence type="ECO:0008006" key="5">
    <source>
        <dbReference type="Google" id="ProtNLM"/>
    </source>
</evidence>
<name>A0ABU9IW97_9GAMM</name>
<keyword evidence="4" id="KW-1185">Reference proteome</keyword>
<sequence>MMHKIALRILAFPLCMLACDASARFVSTDPVQANPNTGTNFNRYYYGNNNPYIFTDPDGRVVRSINPANNQKIEQYVNTRANGEFRFDKNNELQRVGDGPQAYPQSDYYNTQMKAGIQSSTNILVGIQPTINGQSIDAAHGGGVTGALPNGDIAALVSGNPLSTVGANGSPIVEQAADIFMHEMVGHAIPQALNPNPAGNAITNDNKARGEIGLPLAPPDSNHKEK</sequence>
<protein>
    <recommendedName>
        <fullName evidence="5">RHS repeat-associated core domain-containing protein</fullName>
    </recommendedName>
</protein>
<dbReference type="EMBL" id="JBBWWT010000001">
    <property type="protein sequence ID" value="MEL1263275.1"/>
    <property type="molecule type" value="Genomic_DNA"/>
</dbReference>
<accession>A0ABU9IW97</accession>